<feature type="transmembrane region" description="Helical" evidence="1">
    <location>
        <begin position="228"/>
        <end position="249"/>
    </location>
</feature>
<organism evidence="2 3">
    <name type="scientific">Moniliophthora roreri</name>
    <name type="common">Frosty pod rot fungus</name>
    <name type="synonym">Monilia roreri</name>
    <dbReference type="NCBI Taxonomy" id="221103"/>
    <lineage>
        <taxon>Eukaryota</taxon>
        <taxon>Fungi</taxon>
        <taxon>Dikarya</taxon>
        <taxon>Basidiomycota</taxon>
        <taxon>Agaricomycotina</taxon>
        <taxon>Agaricomycetes</taxon>
        <taxon>Agaricomycetidae</taxon>
        <taxon>Agaricales</taxon>
        <taxon>Marasmiineae</taxon>
        <taxon>Marasmiaceae</taxon>
        <taxon>Moniliophthora</taxon>
    </lineage>
</organism>
<proteinExistence type="predicted"/>
<dbReference type="PANTHER" id="PTHR32251">
    <property type="entry name" value="3-OXO-5-ALPHA-STEROID 4-DEHYDROGENASE"/>
    <property type="match status" value="1"/>
</dbReference>
<feature type="transmembrane region" description="Helical" evidence="1">
    <location>
        <begin position="147"/>
        <end position="166"/>
    </location>
</feature>
<sequence length="337" mass="37897">MSPTYVLDKYYLGITVLVTTAYQLSGFAVAWVLQFDKITDFTGGSNFFILALLTLLVGNTFHTRNIIASVLVMVWAVRIAGFLLFRVLKTGSDARFDDIRSHFFKFLGFWIGQILWVWTVSLPVIILNSPAVSDTSRSGSNPEFGTGSDIAGIVLWGIGWLIETVADAQKFRYKTQKNSPKNKPITVGIWKYSRHPPYFGEMLCWWGIWTLCFSPVTSGSLSSSSKSALYGSVVSPVFTFILLMFGSGIPPAEKPQAKKFFLMSNGDNAREENASVWKNYLEYRRSTSILIPISPLIYRPLPKFIKQTIFLDFPFYAFDESKDGAAAIEEAKFQRNP</sequence>
<accession>A0A0W0FHY5</accession>
<feature type="transmembrane region" description="Helical" evidence="1">
    <location>
        <begin position="12"/>
        <end position="33"/>
    </location>
</feature>
<dbReference type="PROSITE" id="PS50244">
    <property type="entry name" value="S5A_REDUCTASE"/>
    <property type="match status" value="1"/>
</dbReference>
<dbReference type="Proteomes" id="UP000054988">
    <property type="component" value="Unassembled WGS sequence"/>
</dbReference>
<dbReference type="EMBL" id="LATX01001957">
    <property type="protein sequence ID" value="KTB35923.1"/>
    <property type="molecule type" value="Genomic_DNA"/>
</dbReference>
<feature type="transmembrane region" description="Helical" evidence="1">
    <location>
        <begin position="106"/>
        <end position="127"/>
    </location>
</feature>
<protein>
    <submittedName>
        <fullName evidence="2">Hypothetical DUF1295-domain-containing protein</fullName>
    </submittedName>
</protein>
<feature type="transmembrane region" description="Helical" evidence="1">
    <location>
        <begin position="67"/>
        <end position="85"/>
    </location>
</feature>
<dbReference type="GO" id="GO:0016020">
    <property type="term" value="C:membrane"/>
    <property type="evidence" value="ECO:0007669"/>
    <property type="project" value="TreeGrafter"/>
</dbReference>
<evidence type="ECO:0000313" key="2">
    <source>
        <dbReference type="EMBL" id="KTB35923.1"/>
    </source>
</evidence>
<evidence type="ECO:0000256" key="1">
    <source>
        <dbReference type="SAM" id="Phobius"/>
    </source>
</evidence>
<dbReference type="InterPro" id="IPR010721">
    <property type="entry name" value="UstE-like"/>
</dbReference>
<keyword evidence="1" id="KW-0472">Membrane</keyword>
<keyword evidence="1" id="KW-0812">Transmembrane</keyword>
<keyword evidence="1" id="KW-1133">Transmembrane helix</keyword>
<dbReference type="Gene3D" id="1.20.120.1630">
    <property type="match status" value="1"/>
</dbReference>
<comment type="caution">
    <text evidence="2">The sequence shown here is derived from an EMBL/GenBank/DDBJ whole genome shotgun (WGS) entry which is preliminary data.</text>
</comment>
<reference evidence="2 3" key="1">
    <citation type="submission" date="2015-12" db="EMBL/GenBank/DDBJ databases">
        <title>Draft genome sequence of Moniliophthora roreri, the causal agent of frosty pod rot of cacao.</title>
        <authorList>
            <person name="Aime M.C."/>
            <person name="Diaz-Valderrama J.R."/>
            <person name="Kijpornyongpan T."/>
            <person name="Phillips-Mora W."/>
        </authorList>
    </citation>
    <scope>NUCLEOTIDE SEQUENCE [LARGE SCALE GENOMIC DNA]</scope>
    <source>
        <strain evidence="2 3">MCA 2952</strain>
    </source>
</reference>
<evidence type="ECO:0000313" key="3">
    <source>
        <dbReference type="Proteomes" id="UP000054988"/>
    </source>
</evidence>
<dbReference type="PANTHER" id="PTHR32251:SF15">
    <property type="entry name" value="3-OXO-5-ALPHA-STEROID 4-DEHYDROGENASE (DUF1295)"/>
    <property type="match status" value="1"/>
</dbReference>
<dbReference type="Pfam" id="PF06966">
    <property type="entry name" value="DUF1295"/>
    <property type="match status" value="1"/>
</dbReference>
<feature type="transmembrane region" description="Helical" evidence="1">
    <location>
        <begin position="198"/>
        <end position="216"/>
    </location>
</feature>
<dbReference type="AlphaFoldDB" id="A0A0W0FHY5"/>
<gene>
    <name evidence="2" type="ORF">WG66_11499</name>
</gene>
<dbReference type="eggNOG" id="KOG4650">
    <property type="taxonomic scope" value="Eukaryota"/>
</dbReference>
<name>A0A0W0FHY5_MONRR</name>
<feature type="transmembrane region" description="Helical" evidence="1">
    <location>
        <begin position="45"/>
        <end position="61"/>
    </location>
</feature>